<sequence length="157" mass="17359">HVSASTGRLNTQAWGKLDRTADGRILPLVDHCLDVAAVVRRLLGIANIRRRLACLGGRDELSPLDVERLSALAFLHDVGKCSLGFQSKSLSAQVRTELLRRAGGAWHECGHTTIAMPFFARDPRDTRARDLRDALGVDRLFDWGEQSAFELWLAAIS</sequence>
<dbReference type="GO" id="GO:0016787">
    <property type="term" value="F:hydrolase activity"/>
    <property type="evidence" value="ECO:0007669"/>
    <property type="project" value="UniProtKB-KW"/>
</dbReference>
<comment type="caution">
    <text evidence="5">The sequence shown here is derived from an EMBL/GenBank/DDBJ whole genome shotgun (WGS) entry which is preliminary data.</text>
</comment>
<evidence type="ECO:0000313" key="5">
    <source>
        <dbReference type="EMBL" id="EQD31965.1"/>
    </source>
</evidence>
<dbReference type="PROSITE" id="PS51643">
    <property type="entry name" value="HD_CAS3"/>
    <property type="match status" value="1"/>
</dbReference>
<proteinExistence type="predicted"/>
<feature type="domain" description="HD Cas3-type" evidence="4">
    <location>
        <begin position="21"/>
        <end position="157"/>
    </location>
</feature>
<dbReference type="GO" id="GO:0046872">
    <property type="term" value="F:metal ion binding"/>
    <property type="evidence" value="ECO:0007669"/>
    <property type="project" value="UniProtKB-KW"/>
</dbReference>
<keyword evidence="1" id="KW-0479">Metal-binding</keyword>
<dbReference type="AlphaFoldDB" id="T0ZQ83"/>
<reference evidence="5" key="2">
    <citation type="journal article" date="2014" name="ISME J.">
        <title>Microbial stratification in low pH oxic and suboxic macroscopic growths along an acid mine drainage.</title>
        <authorList>
            <person name="Mendez-Garcia C."/>
            <person name="Mesa V."/>
            <person name="Sprenger R.R."/>
            <person name="Richter M."/>
            <person name="Diez M.S."/>
            <person name="Solano J."/>
            <person name="Bargiela R."/>
            <person name="Golyshina O.V."/>
            <person name="Manteca A."/>
            <person name="Ramos J.L."/>
            <person name="Gallego J.R."/>
            <person name="Llorente I."/>
            <person name="Martins Dos Santos V.A."/>
            <person name="Jensen O.N."/>
            <person name="Pelaez A.I."/>
            <person name="Sanchez J."/>
            <person name="Ferrer M."/>
        </authorList>
    </citation>
    <scope>NUCLEOTIDE SEQUENCE</scope>
</reference>
<keyword evidence="2" id="KW-0378">Hydrolase</keyword>
<dbReference type="Gene3D" id="1.10.3210.30">
    <property type="match status" value="1"/>
</dbReference>
<keyword evidence="3" id="KW-0051">Antiviral defense</keyword>
<reference evidence="5" key="1">
    <citation type="submission" date="2013-08" db="EMBL/GenBank/DDBJ databases">
        <authorList>
            <person name="Mendez C."/>
            <person name="Richter M."/>
            <person name="Ferrer M."/>
            <person name="Sanchez J."/>
        </authorList>
    </citation>
    <scope>NUCLEOTIDE SEQUENCE</scope>
</reference>
<gene>
    <name evidence="5" type="ORF">B1B_17898</name>
</gene>
<feature type="non-terminal residue" evidence="5">
    <location>
        <position position="1"/>
    </location>
</feature>
<feature type="non-terminal residue" evidence="5">
    <location>
        <position position="157"/>
    </location>
</feature>
<dbReference type="InterPro" id="IPR006483">
    <property type="entry name" value="CRISPR-assoc_Cas3_HD"/>
</dbReference>
<dbReference type="GO" id="GO:0051607">
    <property type="term" value="P:defense response to virus"/>
    <property type="evidence" value="ECO:0007669"/>
    <property type="project" value="UniProtKB-KW"/>
</dbReference>
<evidence type="ECO:0000256" key="1">
    <source>
        <dbReference type="ARBA" id="ARBA00022723"/>
    </source>
</evidence>
<protein>
    <recommendedName>
        <fullName evidence="4">HD Cas3-type domain-containing protein</fullName>
    </recommendedName>
</protein>
<dbReference type="Pfam" id="PF18019">
    <property type="entry name" value="Cas3_HD"/>
    <property type="match status" value="1"/>
</dbReference>
<organism evidence="5">
    <name type="scientific">mine drainage metagenome</name>
    <dbReference type="NCBI Taxonomy" id="410659"/>
    <lineage>
        <taxon>unclassified sequences</taxon>
        <taxon>metagenomes</taxon>
        <taxon>ecological metagenomes</taxon>
    </lineage>
</organism>
<dbReference type="InterPro" id="IPR038257">
    <property type="entry name" value="CRISPR-assoc_Cas3_HD_sf"/>
</dbReference>
<evidence type="ECO:0000256" key="2">
    <source>
        <dbReference type="ARBA" id="ARBA00022801"/>
    </source>
</evidence>
<accession>T0ZQ83</accession>
<evidence type="ECO:0000259" key="4">
    <source>
        <dbReference type="PROSITE" id="PS51643"/>
    </source>
</evidence>
<name>T0ZQ83_9ZZZZ</name>
<dbReference type="EMBL" id="AUZY01011963">
    <property type="protein sequence ID" value="EQD31965.1"/>
    <property type="molecule type" value="Genomic_DNA"/>
</dbReference>
<evidence type="ECO:0000256" key="3">
    <source>
        <dbReference type="ARBA" id="ARBA00023118"/>
    </source>
</evidence>